<organism evidence="1 2">
    <name type="scientific">Trachymyrmex cornetzi</name>
    <dbReference type="NCBI Taxonomy" id="471704"/>
    <lineage>
        <taxon>Eukaryota</taxon>
        <taxon>Metazoa</taxon>
        <taxon>Ecdysozoa</taxon>
        <taxon>Arthropoda</taxon>
        <taxon>Hexapoda</taxon>
        <taxon>Insecta</taxon>
        <taxon>Pterygota</taxon>
        <taxon>Neoptera</taxon>
        <taxon>Endopterygota</taxon>
        <taxon>Hymenoptera</taxon>
        <taxon>Apocrita</taxon>
        <taxon>Aculeata</taxon>
        <taxon>Formicoidea</taxon>
        <taxon>Formicidae</taxon>
        <taxon>Myrmicinae</taxon>
        <taxon>Trachymyrmex</taxon>
    </lineage>
</organism>
<gene>
    <name evidence="1" type="ORF">ALC57_16975</name>
</gene>
<proteinExistence type="predicted"/>
<accession>A0A151IUC3</accession>
<evidence type="ECO:0000313" key="2">
    <source>
        <dbReference type="Proteomes" id="UP000078492"/>
    </source>
</evidence>
<dbReference type="AlphaFoldDB" id="A0A151IUC3"/>
<dbReference type="EMBL" id="KQ980975">
    <property type="protein sequence ID" value="KYN10875.1"/>
    <property type="molecule type" value="Genomic_DNA"/>
</dbReference>
<name>A0A151IUC3_9HYME</name>
<reference evidence="1 2" key="1">
    <citation type="submission" date="2015-09" db="EMBL/GenBank/DDBJ databases">
        <title>Trachymyrmex cornetzi WGS genome.</title>
        <authorList>
            <person name="Nygaard S."/>
            <person name="Hu H."/>
            <person name="Boomsma J."/>
            <person name="Zhang G."/>
        </authorList>
    </citation>
    <scope>NUCLEOTIDE SEQUENCE [LARGE SCALE GENOMIC DNA]</scope>
    <source>
        <strain evidence="1">Tcor2-1</strain>
        <tissue evidence="1">Whole body</tissue>
    </source>
</reference>
<protein>
    <submittedName>
        <fullName evidence="1">Uncharacterized protein</fullName>
    </submittedName>
</protein>
<sequence length="136" mass="16076">MWQCFGCTVVAVARRWRRGDMRGIRRLIKNHDSWSTTYRPSRHETRDTRKLDTLSGESARRYALIRVGSWEAPTCAGETQECTFSVLRTRPRARAHAAPRRRRGDRSLREKHARLREVRIVRHRSSVTYFRLTTVP</sequence>
<keyword evidence="2" id="KW-1185">Reference proteome</keyword>
<dbReference type="Proteomes" id="UP000078492">
    <property type="component" value="Unassembled WGS sequence"/>
</dbReference>
<evidence type="ECO:0000313" key="1">
    <source>
        <dbReference type="EMBL" id="KYN10875.1"/>
    </source>
</evidence>